<keyword evidence="3" id="KW-1185">Reference proteome</keyword>
<organism evidence="3 4">
    <name type="scientific">Camelina sativa</name>
    <name type="common">False flax</name>
    <name type="synonym">Myagrum sativum</name>
    <dbReference type="NCBI Taxonomy" id="90675"/>
    <lineage>
        <taxon>Eukaryota</taxon>
        <taxon>Viridiplantae</taxon>
        <taxon>Streptophyta</taxon>
        <taxon>Embryophyta</taxon>
        <taxon>Tracheophyta</taxon>
        <taxon>Spermatophyta</taxon>
        <taxon>Magnoliopsida</taxon>
        <taxon>eudicotyledons</taxon>
        <taxon>Gunneridae</taxon>
        <taxon>Pentapetalae</taxon>
        <taxon>rosids</taxon>
        <taxon>malvids</taxon>
        <taxon>Brassicales</taxon>
        <taxon>Brassicaceae</taxon>
        <taxon>Camelineae</taxon>
        <taxon>Camelina</taxon>
    </lineage>
</organism>
<accession>A0ABM1QXL8</accession>
<dbReference type="RefSeq" id="XP_019091506.1">
    <property type="nucleotide sequence ID" value="XM_019235961.1"/>
</dbReference>
<evidence type="ECO:0000256" key="2">
    <source>
        <dbReference type="SAM" id="SignalP"/>
    </source>
</evidence>
<reference evidence="4" key="2">
    <citation type="submission" date="2025-08" db="UniProtKB">
        <authorList>
            <consortium name="RefSeq"/>
        </authorList>
    </citation>
    <scope>IDENTIFICATION</scope>
    <source>
        <tissue evidence="4">Leaf</tissue>
    </source>
</reference>
<sequence>MGMSNKSVSTFTFFLALVVVHGIQKTEERHLQTTSLEIERIYKKKPEVRNPTIVVTYTRRSVLGKAVILHPTDFRPTSPGNSPGVGHSHGRH</sequence>
<dbReference type="GeneID" id="109128846"/>
<proteinExistence type="predicted"/>
<evidence type="ECO:0000256" key="1">
    <source>
        <dbReference type="SAM" id="MobiDB-lite"/>
    </source>
</evidence>
<feature type="chain" id="PRO_5045554080" evidence="2">
    <location>
        <begin position="23"/>
        <end position="92"/>
    </location>
</feature>
<feature type="signal peptide" evidence="2">
    <location>
        <begin position="1"/>
        <end position="22"/>
    </location>
</feature>
<protein>
    <submittedName>
        <fullName evidence="4">Uncharacterized protein LOC109128846</fullName>
    </submittedName>
</protein>
<name>A0ABM1QXL8_CAMSA</name>
<keyword evidence="2" id="KW-0732">Signal</keyword>
<evidence type="ECO:0000313" key="4">
    <source>
        <dbReference type="RefSeq" id="XP_019091506.1"/>
    </source>
</evidence>
<gene>
    <name evidence="4" type="primary">LOC109128846</name>
</gene>
<dbReference type="Proteomes" id="UP000694864">
    <property type="component" value="Chromosome 14"/>
</dbReference>
<feature type="region of interest" description="Disordered" evidence="1">
    <location>
        <begin position="72"/>
        <end position="92"/>
    </location>
</feature>
<reference evidence="3" key="1">
    <citation type="journal article" date="2014" name="Nat. Commun.">
        <title>The emerging biofuel crop Camelina sativa retains a highly undifferentiated hexaploid genome structure.</title>
        <authorList>
            <person name="Kagale S."/>
            <person name="Koh C."/>
            <person name="Nixon J."/>
            <person name="Bollina V."/>
            <person name="Clarke W.E."/>
            <person name="Tuteja R."/>
            <person name="Spillane C."/>
            <person name="Robinson S.J."/>
            <person name="Links M.G."/>
            <person name="Clarke C."/>
            <person name="Higgins E.E."/>
            <person name="Huebert T."/>
            <person name="Sharpe A.G."/>
            <person name="Parkin I.A."/>
        </authorList>
    </citation>
    <scope>NUCLEOTIDE SEQUENCE [LARGE SCALE GENOMIC DNA]</scope>
    <source>
        <strain evidence="3">cv. DH55</strain>
    </source>
</reference>
<evidence type="ECO:0000313" key="3">
    <source>
        <dbReference type="Proteomes" id="UP000694864"/>
    </source>
</evidence>